<evidence type="ECO:0000313" key="3">
    <source>
        <dbReference type="Proteomes" id="UP000029665"/>
    </source>
</evidence>
<feature type="transmembrane region" description="Helical" evidence="1">
    <location>
        <begin position="207"/>
        <end position="230"/>
    </location>
</feature>
<protein>
    <submittedName>
        <fullName evidence="2">Uncharacterized protein</fullName>
    </submittedName>
</protein>
<reference evidence="2" key="1">
    <citation type="submission" date="2014-01" db="EMBL/GenBank/DDBJ databases">
        <title>The genome of the white-rot fungus Pycnoporus cinnabarinus: a basidiomycete model with a versatile arsenal for lignocellulosic biomass breakdown.</title>
        <authorList>
            <person name="Levasseur A."/>
            <person name="Lomascolo A."/>
            <person name="Ruiz-Duenas F.J."/>
            <person name="Uzan E."/>
            <person name="Piumi F."/>
            <person name="Kues U."/>
            <person name="Ram A.F.J."/>
            <person name="Murat C."/>
            <person name="Haon M."/>
            <person name="Benoit I."/>
            <person name="Arfi Y."/>
            <person name="Chevret D."/>
            <person name="Drula E."/>
            <person name="Kwon M.J."/>
            <person name="Gouret P."/>
            <person name="Lesage-Meessen L."/>
            <person name="Lombard V."/>
            <person name="Mariette J."/>
            <person name="Noirot C."/>
            <person name="Park J."/>
            <person name="Patyshakuliyeva A."/>
            <person name="Wieneger R.A.B."/>
            <person name="Wosten H.A.B."/>
            <person name="Martin F."/>
            <person name="Coutinho P.M."/>
            <person name="de Vries R."/>
            <person name="Martinez A.T."/>
            <person name="Klopp C."/>
            <person name="Pontarotti P."/>
            <person name="Henrissat B."/>
            <person name="Record E."/>
        </authorList>
    </citation>
    <scope>NUCLEOTIDE SEQUENCE [LARGE SCALE GENOMIC DNA]</scope>
    <source>
        <strain evidence="2">BRFM137</strain>
    </source>
</reference>
<evidence type="ECO:0000313" key="2">
    <source>
        <dbReference type="EMBL" id="CDO74511.1"/>
    </source>
</evidence>
<dbReference type="STRING" id="5643.A0A060SJZ1"/>
<accession>A0A060SJZ1</accession>
<dbReference type="AlphaFoldDB" id="A0A060SJZ1"/>
<dbReference type="OrthoDB" id="2366471at2759"/>
<comment type="caution">
    <text evidence="2">The sequence shown here is derived from an EMBL/GenBank/DDBJ whole genome shotgun (WGS) entry which is preliminary data.</text>
</comment>
<keyword evidence="1" id="KW-0812">Transmembrane</keyword>
<feature type="transmembrane region" description="Helical" evidence="1">
    <location>
        <begin position="179"/>
        <end position="201"/>
    </location>
</feature>
<dbReference type="EMBL" id="CCBP010000174">
    <property type="protein sequence ID" value="CDO74511.1"/>
    <property type="molecule type" value="Genomic_DNA"/>
</dbReference>
<keyword evidence="1" id="KW-0472">Membrane</keyword>
<gene>
    <name evidence="2" type="ORF">BN946_scf184979.g66</name>
</gene>
<dbReference type="Proteomes" id="UP000029665">
    <property type="component" value="Unassembled WGS sequence"/>
</dbReference>
<proteinExistence type="predicted"/>
<keyword evidence="1" id="KW-1133">Transmembrane helix</keyword>
<dbReference type="OMA" id="ALVADWW"/>
<evidence type="ECO:0000256" key="1">
    <source>
        <dbReference type="SAM" id="Phobius"/>
    </source>
</evidence>
<name>A0A060SJZ1_PYCCI</name>
<keyword evidence="3" id="KW-1185">Reference proteome</keyword>
<sequence>MAPISKLVELAARGLDTKSTFAPPFQSSSFTLDSSGVAGFFGGDGAVQAMATVHLFEGRRWFGWYNTPGSYEIAKQYGQLANSRLWDGLFPGPNRDPAQLFGLDGRAGPPFLAAHSGSYIQRSGHLAHLIACKVQSKSVETYVPSRRRPGVSDCTVAIIDFRGEGPPLEMTPPRRKSRLPLIALVPISASVAACVLCALVADWWCFVSIAYGILASGIACFVIGSAELTFRHPAPAKGAPPGDGVLLDEGSGGVIVLRGKEGAVNALTRGRYYLNFDFEDPPDLEGAGGEPRYARIGACSVLLTIQFLLQLLFIPQGTLFGQILFVVTLGVSWSYNAYLSALEKEGIQTEILLDVLNLRERVDVQKLAFGTRTAMAVFTCLALRSPRPMKLLDTLLPNDTPVWKRWKEVIVHRLLNERALRFGEEDWKLAEFGLEGQALLQDLFVDAEDAYEGWYKAACHSEAASEYKEQGGSS</sequence>
<organism evidence="2 3">
    <name type="scientific">Pycnoporus cinnabarinus</name>
    <name type="common">Cinnabar-red polypore</name>
    <name type="synonym">Trametes cinnabarina</name>
    <dbReference type="NCBI Taxonomy" id="5643"/>
    <lineage>
        <taxon>Eukaryota</taxon>
        <taxon>Fungi</taxon>
        <taxon>Dikarya</taxon>
        <taxon>Basidiomycota</taxon>
        <taxon>Agaricomycotina</taxon>
        <taxon>Agaricomycetes</taxon>
        <taxon>Polyporales</taxon>
        <taxon>Polyporaceae</taxon>
        <taxon>Trametes</taxon>
    </lineage>
</organism>
<dbReference type="HOGENOM" id="CLU_025274_1_1_1"/>